<dbReference type="EC" id="6.3.4.19" evidence="8"/>
<feature type="domain" description="Lysidine-tRNA(Ile) synthetase C-terminal" evidence="9">
    <location>
        <begin position="364"/>
        <end position="436"/>
    </location>
</feature>
<keyword evidence="6 8" id="KW-0067">ATP-binding</keyword>
<comment type="function">
    <text evidence="8">Ligates lysine onto the cytidine present at position 34 of the AUA codon-specific tRNA(Ile) that contains the anticodon CAU, in an ATP-dependent manner. Cytidine is converted to lysidine, thus changing the amino acid specificity of the tRNA from methionine to isoleucine.</text>
</comment>
<dbReference type="InterPro" id="IPR014729">
    <property type="entry name" value="Rossmann-like_a/b/a_fold"/>
</dbReference>
<keyword evidence="3 8" id="KW-0436">Ligase</keyword>
<evidence type="ECO:0000313" key="10">
    <source>
        <dbReference type="EMBL" id="MTE25409.1"/>
    </source>
</evidence>
<dbReference type="HAMAP" id="MF_01161">
    <property type="entry name" value="tRNA_Ile_lys_synt"/>
    <property type="match status" value="1"/>
</dbReference>
<name>A0A7K1GBV8_9FLAO</name>
<evidence type="ECO:0000256" key="1">
    <source>
        <dbReference type="ARBA" id="ARBA00004496"/>
    </source>
</evidence>
<feature type="binding site" evidence="8">
    <location>
        <begin position="26"/>
        <end position="31"/>
    </location>
    <ligand>
        <name>ATP</name>
        <dbReference type="ChEBI" id="CHEBI:30616"/>
    </ligand>
</feature>
<dbReference type="CDD" id="cd01992">
    <property type="entry name" value="TilS_N"/>
    <property type="match status" value="1"/>
</dbReference>
<gene>
    <name evidence="8 10" type="primary">tilS</name>
    <name evidence="10" type="ORF">F1003_00570</name>
</gene>
<keyword evidence="5 8" id="KW-0547">Nucleotide-binding</keyword>
<evidence type="ECO:0000256" key="2">
    <source>
        <dbReference type="ARBA" id="ARBA00022490"/>
    </source>
</evidence>
<comment type="similarity">
    <text evidence="8">Belongs to the tRNA(Ile)-lysidine synthase family.</text>
</comment>
<dbReference type="NCBIfam" id="TIGR02433">
    <property type="entry name" value="lysidine_TilS_C"/>
    <property type="match status" value="1"/>
</dbReference>
<evidence type="ECO:0000256" key="6">
    <source>
        <dbReference type="ARBA" id="ARBA00022840"/>
    </source>
</evidence>
<dbReference type="AlphaFoldDB" id="A0A7K1GBV8"/>
<dbReference type="SMART" id="SM00977">
    <property type="entry name" value="TilS_C"/>
    <property type="match status" value="1"/>
</dbReference>
<comment type="domain">
    <text evidence="8">The N-terminal region contains the highly conserved SGGXDS motif, predicted to be a P-loop motif involved in ATP binding.</text>
</comment>
<evidence type="ECO:0000313" key="11">
    <source>
        <dbReference type="Proteomes" id="UP000447545"/>
    </source>
</evidence>
<evidence type="ECO:0000256" key="8">
    <source>
        <dbReference type="HAMAP-Rule" id="MF_01161"/>
    </source>
</evidence>
<dbReference type="RefSeq" id="WP_155087254.1">
    <property type="nucleotide sequence ID" value="NZ_WJYA01000001.1"/>
</dbReference>
<dbReference type="GO" id="GO:0006400">
    <property type="term" value="P:tRNA modification"/>
    <property type="evidence" value="ECO:0007669"/>
    <property type="project" value="UniProtKB-UniRule"/>
</dbReference>
<dbReference type="InterPro" id="IPR012094">
    <property type="entry name" value="tRNA_Ile_lys_synt"/>
</dbReference>
<organism evidence="10 11">
    <name type="scientific">Winogradskyella ouciana</name>
    <dbReference type="NCBI Taxonomy" id="2608631"/>
    <lineage>
        <taxon>Bacteria</taxon>
        <taxon>Pseudomonadati</taxon>
        <taxon>Bacteroidota</taxon>
        <taxon>Flavobacteriia</taxon>
        <taxon>Flavobacteriales</taxon>
        <taxon>Flavobacteriaceae</taxon>
        <taxon>Winogradskyella</taxon>
    </lineage>
</organism>
<dbReference type="GO" id="GO:0005524">
    <property type="term" value="F:ATP binding"/>
    <property type="evidence" value="ECO:0007669"/>
    <property type="project" value="UniProtKB-UniRule"/>
</dbReference>
<dbReference type="EMBL" id="WJYA01000001">
    <property type="protein sequence ID" value="MTE25409.1"/>
    <property type="molecule type" value="Genomic_DNA"/>
</dbReference>
<dbReference type="PANTHER" id="PTHR43033:SF1">
    <property type="entry name" value="TRNA(ILE)-LYSIDINE SYNTHASE-RELATED"/>
    <property type="match status" value="1"/>
</dbReference>
<dbReference type="GO" id="GO:0005737">
    <property type="term" value="C:cytoplasm"/>
    <property type="evidence" value="ECO:0007669"/>
    <property type="project" value="UniProtKB-SubCell"/>
</dbReference>
<evidence type="ECO:0000256" key="7">
    <source>
        <dbReference type="ARBA" id="ARBA00048539"/>
    </source>
</evidence>
<evidence type="ECO:0000256" key="5">
    <source>
        <dbReference type="ARBA" id="ARBA00022741"/>
    </source>
</evidence>
<dbReference type="Proteomes" id="UP000447545">
    <property type="component" value="Unassembled WGS sequence"/>
</dbReference>
<keyword evidence="4 8" id="KW-0819">tRNA processing</keyword>
<dbReference type="PANTHER" id="PTHR43033">
    <property type="entry name" value="TRNA(ILE)-LYSIDINE SYNTHASE-RELATED"/>
    <property type="match status" value="1"/>
</dbReference>
<dbReference type="Pfam" id="PF01171">
    <property type="entry name" value="ATP_bind_3"/>
    <property type="match status" value="1"/>
</dbReference>
<dbReference type="GO" id="GO:0032267">
    <property type="term" value="F:tRNA(Ile)-lysidine synthase activity"/>
    <property type="evidence" value="ECO:0007669"/>
    <property type="project" value="UniProtKB-EC"/>
</dbReference>
<sequence>MLENFKSHLQQKLPFLLESKVIIAISGGIDSVVLAHLCKKLNLDFSLAHCNFNLRDEESDADEVFVLDLAEDLDVEVFVQNFDTEAYAKDFKRSIQMAARELRYNWFAELAEQLKFDYILTAHHADDNLETFLINFTRGTGLNGLTGIPMKNENIVRPLLPFSRQEIEAYAKENQIKWREDSSNSSRKYLRNKLRHEVVPILKDINPQLLDSFQNTLDHLNDTADIVAESVDSVANEAIVSLDEDDVFFKVSEFKNLKNPKAYLFELLNEFGFTEWNDVVNLLDAQSGKQVFSSTHRLVKHRDYLILSEKKSKTTKSVTLSEAEVINSKVKIPLGILFFDEADAVKEKSNTTIYVDKDKLNFPLELRIWKEGDVFHPLGMNGKKKVSKYLKDEKLSLIEKEKTWVLTSNNDIVWIVGKRADERFKVTNKTEQILKVELANP</sequence>
<protein>
    <recommendedName>
        <fullName evidence="8">tRNA(Ile)-lysidine synthase</fullName>
        <ecNumber evidence="8">6.3.4.19</ecNumber>
    </recommendedName>
    <alternativeName>
        <fullName evidence="8">tRNA(Ile)-2-lysyl-cytidine synthase</fullName>
    </alternativeName>
    <alternativeName>
        <fullName evidence="8">tRNA(Ile)-lysidine synthetase</fullName>
    </alternativeName>
</protein>
<proteinExistence type="inferred from homology"/>
<reference evidence="10 11" key="1">
    <citation type="submission" date="2019-11" db="EMBL/GenBank/DDBJ databases">
        <title>Winogradskyella ouciana sp. nov., isolated from the hadal seawater of the Mariana Trench.</title>
        <authorList>
            <person name="Liu R."/>
        </authorList>
    </citation>
    <scope>NUCLEOTIDE SEQUENCE [LARGE SCALE GENOMIC DNA]</scope>
    <source>
        <strain evidence="10 11">ZXX205</strain>
    </source>
</reference>
<keyword evidence="11" id="KW-1185">Reference proteome</keyword>
<accession>A0A7K1GBV8</accession>
<evidence type="ECO:0000256" key="4">
    <source>
        <dbReference type="ARBA" id="ARBA00022694"/>
    </source>
</evidence>
<dbReference type="InterPro" id="IPR012796">
    <property type="entry name" value="Lysidine-tRNA-synth_C"/>
</dbReference>
<dbReference type="SUPFAM" id="SSF56037">
    <property type="entry name" value="PheT/TilS domain"/>
    <property type="match status" value="1"/>
</dbReference>
<comment type="subcellular location">
    <subcellularLocation>
        <location evidence="1 8">Cytoplasm</location>
    </subcellularLocation>
</comment>
<evidence type="ECO:0000259" key="9">
    <source>
        <dbReference type="SMART" id="SM00977"/>
    </source>
</evidence>
<comment type="catalytic activity">
    <reaction evidence="7 8">
        <text>cytidine(34) in tRNA(Ile2) + L-lysine + ATP = lysidine(34) in tRNA(Ile2) + AMP + diphosphate + H(+)</text>
        <dbReference type="Rhea" id="RHEA:43744"/>
        <dbReference type="Rhea" id="RHEA-COMP:10625"/>
        <dbReference type="Rhea" id="RHEA-COMP:10670"/>
        <dbReference type="ChEBI" id="CHEBI:15378"/>
        <dbReference type="ChEBI" id="CHEBI:30616"/>
        <dbReference type="ChEBI" id="CHEBI:32551"/>
        <dbReference type="ChEBI" id="CHEBI:33019"/>
        <dbReference type="ChEBI" id="CHEBI:82748"/>
        <dbReference type="ChEBI" id="CHEBI:83665"/>
        <dbReference type="ChEBI" id="CHEBI:456215"/>
        <dbReference type="EC" id="6.3.4.19"/>
    </reaction>
</comment>
<dbReference type="SUPFAM" id="SSF52402">
    <property type="entry name" value="Adenine nucleotide alpha hydrolases-like"/>
    <property type="match status" value="1"/>
</dbReference>
<dbReference type="InterPro" id="IPR011063">
    <property type="entry name" value="TilS/TtcA_N"/>
</dbReference>
<evidence type="ECO:0000256" key="3">
    <source>
        <dbReference type="ARBA" id="ARBA00022598"/>
    </source>
</evidence>
<keyword evidence="2 8" id="KW-0963">Cytoplasm</keyword>
<dbReference type="Gene3D" id="3.40.50.620">
    <property type="entry name" value="HUPs"/>
    <property type="match status" value="1"/>
</dbReference>
<dbReference type="Pfam" id="PF11734">
    <property type="entry name" value="TilS_C"/>
    <property type="match status" value="1"/>
</dbReference>
<dbReference type="InterPro" id="IPR012795">
    <property type="entry name" value="tRNA_Ile_lys_synt_N"/>
</dbReference>
<comment type="caution">
    <text evidence="10">The sequence shown here is derived from an EMBL/GenBank/DDBJ whole genome shotgun (WGS) entry which is preliminary data.</text>
</comment>
<dbReference type="NCBIfam" id="TIGR02432">
    <property type="entry name" value="lysidine_TilS_N"/>
    <property type="match status" value="1"/>
</dbReference>